<keyword evidence="2" id="KW-1185">Reference proteome</keyword>
<gene>
    <name evidence="1" type="ORF">SP5_018_00490</name>
</gene>
<name>A0A0A1W532_9SPHN</name>
<reference evidence="1 2" key="1">
    <citation type="submission" date="2014-11" db="EMBL/GenBank/DDBJ databases">
        <title>Whole genome shotgun sequence of Sphingomonas parapaucimobilis NBRC 15100.</title>
        <authorList>
            <person name="Katano-Makiyama Y."/>
            <person name="Hosoyama A."/>
            <person name="Hashimoto M."/>
            <person name="Hosoyama Y."/>
            <person name="Noguchi M."/>
            <person name="Numata M."/>
            <person name="Tsuchikane K."/>
            <person name="Hirakata S."/>
            <person name="Uohara A."/>
            <person name="Shimodaira J."/>
            <person name="Ohji S."/>
            <person name="Ichikawa N."/>
            <person name="Kimura A."/>
            <person name="Yamazoe A."/>
            <person name="Fujita N."/>
        </authorList>
    </citation>
    <scope>NUCLEOTIDE SEQUENCE [LARGE SCALE GENOMIC DNA]</scope>
    <source>
        <strain evidence="1 2">NBRC 15100</strain>
    </source>
</reference>
<protein>
    <submittedName>
        <fullName evidence="1">Uncharacterized protein</fullName>
    </submittedName>
</protein>
<evidence type="ECO:0000313" key="2">
    <source>
        <dbReference type="Proteomes" id="UP000032305"/>
    </source>
</evidence>
<dbReference type="EMBL" id="BBPI01000018">
    <property type="protein sequence ID" value="GAM00019.1"/>
    <property type="molecule type" value="Genomic_DNA"/>
</dbReference>
<sequence length="80" mass="8942">MRYLEVRKAGNAAPLKGEIFEYLDRITDDVRHIGRADDVLKVRHGPLLEFSGVGEAIKKEGMRKEILCGGRLAATLHIAR</sequence>
<dbReference type="Proteomes" id="UP000032305">
    <property type="component" value="Unassembled WGS sequence"/>
</dbReference>
<organism evidence="1 2">
    <name type="scientific">Sphingomonas parapaucimobilis NBRC 15100</name>
    <dbReference type="NCBI Taxonomy" id="1219049"/>
    <lineage>
        <taxon>Bacteria</taxon>
        <taxon>Pseudomonadati</taxon>
        <taxon>Pseudomonadota</taxon>
        <taxon>Alphaproteobacteria</taxon>
        <taxon>Sphingomonadales</taxon>
        <taxon>Sphingomonadaceae</taxon>
        <taxon>Sphingomonas</taxon>
    </lineage>
</organism>
<comment type="caution">
    <text evidence="1">The sequence shown here is derived from an EMBL/GenBank/DDBJ whole genome shotgun (WGS) entry which is preliminary data.</text>
</comment>
<accession>A0A0A1W532</accession>
<dbReference type="AlphaFoldDB" id="A0A0A1W532"/>
<evidence type="ECO:0000313" key="1">
    <source>
        <dbReference type="EMBL" id="GAM00019.1"/>
    </source>
</evidence>
<proteinExistence type="predicted"/>